<reference evidence="1" key="1">
    <citation type="journal article" date="2014" name="Front. Microbiol.">
        <title>High frequency of phylogenetically diverse reductive dehalogenase-homologous genes in deep subseafloor sedimentary metagenomes.</title>
        <authorList>
            <person name="Kawai M."/>
            <person name="Futagami T."/>
            <person name="Toyoda A."/>
            <person name="Takaki Y."/>
            <person name="Nishi S."/>
            <person name="Hori S."/>
            <person name="Arai W."/>
            <person name="Tsubouchi T."/>
            <person name="Morono Y."/>
            <person name="Uchiyama I."/>
            <person name="Ito T."/>
            <person name="Fujiyama A."/>
            <person name="Inagaki F."/>
            <person name="Takami H."/>
        </authorList>
    </citation>
    <scope>NUCLEOTIDE SEQUENCE</scope>
    <source>
        <strain evidence="1">Expedition CK06-06</strain>
    </source>
</reference>
<comment type="caution">
    <text evidence="1">The sequence shown here is derived from an EMBL/GenBank/DDBJ whole genome shotgun (WGS) entry which is preliminary data.</text>
</comment>
<organism evidence="1">
    <name type="scientific">marine sediment metagenome</name>
    <dbReference type="NCBI Taxonomy" id="412755"/>
    <lineage>
        <taxon>unclassified sequences</taxon>
        <taxon>metagenomes</taxon>
        <taxon>ecological metagenomes</taxon>
    </lineage>
</organism>
<gene>
    <name evidence="1" type="ORF">S01H4_19934</name>
</gene>
<evidence type="ECO:0000313" key="1">
    <source>
        <dbReference type="EMBL" id="GAG60026.1"/>
    </source>
</evidence>
<dbReference type="EMBL" id="BART01008926">
    <property type="protein sequence ID" value="GAG60026.1"/>
    <property type="molecule type" value="Genomic_DNA"/>
</dbReference>
<feature type="non-terminal residue" evidence="1">
    <location>
        <position position="1"/>
    </location>
</feature>
<dbReference type="AlphaFoldDB" id="X1AJ99"/>
<sequence>FIEEENTRYWIIRLNKINKTDINIEQKLIDEIPAFLYFLVNEFKARKSRGRLYFSPKEFQTEAGKAIQRHSRNTMRQKIEEHITDLFETHPDSKEIYYTPKTLAEDMNEQKKEISYIRNTVLKKQMKMNPQDDSKYFLIGCRTEQQLELESTNPSYFHKLPKTQMAGIILSKNKILCEL</sequence>
<protein>
    <submittedName>
        <fullName evidence="1">Uncharacterized protein</fullName>
    </submittedName>
</protein>
<accession>X1AJ99</accession>
<name>X1AJ99_9ZZZZ</name>
<proteinExistence type="predicted"/>